<gene>
    <name evidence="1" type="ORF">EVAR_43887_1</name>
</gene>
<proteinExistence type="predicted"/>
<protein>
    <submittedName>
        <fullName evidence="1">Uncharacterized protein</fullName>
    </submittedName>
</protein>
<sequence>MVSILNLRGQSCARKLAFYNRSQYPLSMHANCPLSGPYNGVQNLPLSCADESTATAISRSNAAHHIRQEFSGRPPFACDVKPSYMPLARFQIDGILIRSRILIRVRGPQYATTTTLFFYCIDSSGDSSLPTPPRDHARECCISIFNSTPPRVRVKSVNDVSDDVTPPALNGDDARGASRHGTAINTSVGVFVYG</sequence>
<evidence type="ECO:0000313" key="1">
    <source>
        <dbReference type="EMBL" id="GBP52686.1"/>
    </source>
</evidence>
<comment type="caution">
    <text evidence="1">The sequence shown here is derived from an EMBL/GenBank/DDBJ whole genome shotgun (WGS) entry which is preliminary data.</text>
</comment>
<dbReference type="Proteomes" id="UP000299102">
    <property type="component" value="Unassembled WGS sequence"/>
</dbReference>
<dbReference type="EMBL" id="BGZK01000608">
    <property type="protein sequence ID" value="GBP52686.1"/>
    <property type="molecule type" value="Genomic_DNA"/>
</dbReference>
<dbReference type="AlphaFoldDB" id="A0A4C1WMK4"/>
<accession>A0A4C1WMK4</accession>
<name>A0A4C1WMK4_EUMVA</name>
<reference evidence="1 2" key="1">
    <citation type="journal article" date="2019" name="Commun. Biol.">
        <title>The bagworm genome reveals a unique fibroin gene that provides high tensile strength.</title>
        <authorList>
            <person name="Kono N."/>
            <person name="Nakamura H."/>
            <person name="Ohtoshi R."/>
            <person name="Tomita M."/>
            <person name="Numata K."/>
            <person name="Arakawa K."/>
        </authorList>
    </citation>
    <scope>NUCLEOTIDE SEQUENCE [LARGE SCALE GENOMIC DNA]</scope>
</reference>
<keyword evidence="2" id="KW-1185">Reference proteome</keyword>
<organism evidence="1 2">
    <name type="scientific">Eumeta variegata</name>
    <name type="common">Bagworm moth</name>
    <name type="synonym">Eumeta japonica</name>
    <dbReference type="NCBI Taxonomy" id="151549"/>
    <lineage>
        <taxon>Eukaryota</taxon>
        <taxon>Metazoa</taxon>
        <taxon>Ecdysozoa</taxon>
        <taxon>Arthropoda</taxon>
        <taxon>Hexapoda</taxon>
        <taxon>Insecta</taxon>
        <taxon>Pterygota</taxon>
        <taxon>Neoptera</taxon>
        <taxon>Endopterygota</taxon>
        <taxon>Lepidoptera</taxon>
        <taxon>Glossata</taxon>
        <taxon>Ditrysia</taxon>
        <taxon>Tineoidea</taxon>
        <taxon>Psychidae</taxon>
        <taxon>Oiketicinae</taxon>
        <taxon>Eumeta</taxon>
    </lineage>
</organism>
<evidence type="ECO:0000313" key="2">
    <source>
        <dbReference type="Proteomes" id="UP000299102"/>
    </source>
</evidence>